<organism evidence="1 2">
    <name type="scientific">Ataeniobius toweri</name>
    <dbReference type="NCBI Taxonomy" id="208326"/>
    <lineage>
        <taxon>Eukaryota</taxon>
        <taxon>Metazoa</taxon>
        <taxon>Chordata</taxon>
        <taxon>Craniata</taxon>
        <taxon>Vertebrata</taxon>
        <taxon>Euteleostomi</taxon>
        <taxon>Actinopterygii</taxon>
        <taxon>Neopterygii</taxon>
        <taxon>Teleostei</taxon>
        <taxon>Neoteleostei</taxon>
        <taxon>Acanthomorphata</taxon>
        <taxon>Ovalentaria</taxon>
        <taxon>Atherinomorphae</taxon>
        <taxon>Cyprinodontiformes</taxon>
        <taxon>Goodeidae</taxon>
        <taxon>Ataeniobius</taxon>
    </lineage>
</organism>
<dbReference type="Proteomes" id="UP001345963">
    <property type="component" value="Unassembled WGS sequence"/>
</dbReference>
<evidence type="ECO:0000313" key="1">
    <source>
        <dbReference type="EMBL" id="MED6259141.1"/>
    </source>
</evidence>
<protein>
    <submittedName>
        <fullName evidence="1">Uncharacterized protein</fullName>
    </submittedName>
</protein>
<dbReference type="EMBL" id="JAHUTI010082307">
    <property type="protein sequence ID" value="MED6259141.1"/>
    <property type="molecule type" value="Genomic_DNA"/>
</dbReference>
<name>A0ABU7CAE7_9TELE</name>
<keyword evidence="2" id="KW-1185">Reference proteome</keyword>
<comment type="caution">
    <text evidence="1">The sequence shown here is derived from an EMBL/GenBank/DDBJ whole genome shotgun (WGS) entry which is preliminary data.</text>
</comment>
<proteinExistence type="predicted"/>
<accession>A0ABU7CAE7</accession>
<evidence type="ECO:0000313" key="2">
    <source>
        <dbReference type="Proteomes" id="UP001345963"/>
    </source>
</evidence>
<gene>
    <name evidence="1" type="ORF">ATANTOWER_017565</name>
</gene>
<reference evidence="1 2" key="1">
    <citation type="submission" date="2021-07" db="EMBL/GenBank/DDBJ databases">
        <authorList>
            <person name="Palmer J.M."/>
        </authorList>
    </citation>
    <scope>NUCLEOTIDE SEQUENCE [LARGE SCALE GENOMIC DNA]</scope>
    <source>
        <strain evidence="1 2">AT_MEX2019</strain>
        <tissue evidence="1">Muscle</tissue>
    </source>
</reference>
<sequence>MAMLNSLQYTQEMKVCVVPSLFGCGIWCPTHNHLNKMTLSMREWLKHIRDLILLLRYADSEDEHRGIDNNCNSVAGSQSCSCSSDNVPETPHSFVSDSVIGTLYSFDFRTVGRGRWPLTLSLVLLEVSSC</sequence>